<reference evidence="1" key="1">
    <citation type="submission" date="2024-07" db="EMBL/GenBank/DDBJ databases">
        <authorList>
            <person name="Li J."/>
            <person name="Wei H."/>
            <person name="Ma J."/>
        </authorList>
    </citation>
    <scope>NUCLEOTIDE SEQUENCE</scope>
    <source>
        <strain evidence="1">AMU7</strain>
    </source>
</reference>
<evidence type="ECO:0000313" key="1">
    <source>
        <dbReference type="EMBL" id="XDV73403.1"/>
    </source>
</evidence>
<proteinExistence type="predicted"/>
<dbReference type="EMBL" id="CP165735">
    <property type="protein sequence ID" value="XDV73403.1"/>
    <property type="molecule type" value="Genomic_DNA"/>
</dbReference>
<sequence length="62" mass="7239">MEATVIENHMIAIKSLNPEKAVRQAHELWTTMPDSRDYLTEEKTTALMANFQFPHIRDQLIL</sequence>
<gene>
    <name evidence="1" type="ORF">ABQM86_09705</name>
</gene>
<protein>
    <submittedName>
        <fullName evidence="1">Uncharacterized protein</fullName>
    </submittedName>
</protein>
<accession>A0AB39YVG6</accession>
<name>A0AB39YVG6_9MICC</name>
<dbReference type="RefSeq" id="WP_207597236.1">
    <property type="nucleotide sequence ID" value="NZ_CP165735.1"/>
</dbReference>
<dbReference type="AlphaFoldDB" id="A0AB39YVG6"/>
<organism evidence="1">
    <name type="scientific">Paenarthrobacter sp. AMU7</name>
    <dbReference type="NCBI Taxonomy" id="3162492"/>
    <lineage>
        <taxon>Bacteria</taxon>
        <taxon>Bacillati</taxon>
        <taxon>Actinomycetota</taxon>
        <taxon>Actinomycetes</taxon>
        <taxon>Micrococcales</taxon>
        <taxon>Micrococcaceae</taxon>
        <taxon>Paenarthrobacter</taxon>
    </lineage>
</organism>